<evidence type="ECO:0000259" key="2">
    <source>
        <dbReference type="Pfam" id="PF07833"/>
    </source>
</evidence>
<reference evidence="3" key="1">
    <citation type="submission" date="2015-03" db="EMBL/GenBank/DDBJ databases">
        <title>MIGS Cultured Bacterial/Archaeal sample from Brevibacillus laterosporus.</title>
        <authorList>
            <person name="Zeng D."/>
            <person name="Zhu L."/>
            <person name="Dong G."/>
            <person name="Ye W."/>
            <person name="Ren D."/>
            <person name="Wu L."/>
            <person name="Xu J."/>
            <person name="Li G."/>
            <person name="Guo L."/>
        </authorList>
    </citation>
    <scope>NUCLEOTIDE SEQUENCE</scope>
    <source>
        <strain evidence="3">B9</strain>
    </source>
</reference>
<dbReference type="InterPro" id="IPR012854">
    <property type="entry name" value="Cu_amine_oxidase-like_N"/>
</dbReference>
<dbReference type="Pfam" id="PF07833">
    <property type="entry name" value="Cu_amine_oxidN1"/>
    <property type="match status" value="1"/>
</dbReference>
<proteinExistence type="predicted"/>
<dbReference type="Gene3D" id="3.30.457.10">
    <property type="entry name" value="Copper amine oxidase-like, N-terminal domain"/>
    <property type="match status" value="1"/>
</dbReference>
<name>A0A0F7BZ12_BRELA</name>
<accession>A0A0F7BZ12</accession>
<keyword evidence="1" id="KW-0732">Signal</keyword>
<dbReference type="EMBL" id="CP011074">
    <property type="protein sequence ID" value="AKF92900.1"/>
    <property type="molecule type" value="Genomic_DNA"/>
</dbReference>
<feature type="domain" description="Copper amine oxidase-like N-terminal" evidence="2">
    <location>
        <begin position="60"/>
        <end position="162"/>
    </location>
</feature>
<dbReference type="AlphaFoldDB" id="A0A0F7BZ12"/>
<sequence length="363" mass="39368">MEILLMKMEVSTMNKTFKMLSAALVTAVVATSSISAYAATPQLTQTNLVQTKPASKHAIYVNGKVVDQKLDVYANKQNVLMIPLRTISDQLGYKVTWNAETKRAELQKGAQWTAVAVGKDQYSVNKMYVQLGSAPESKAGVTYVPVTFFDKVLHQQVIVEEDGTIKIGEQAQGVTKKGSITNISIDEKDASLKGAIMVNGFTNGVRLNITDETSIVNQDGKKLTIADLKLGQEIEVEHGLAMTMSIPPMTSAVKIVVNDKMATPEVLGTVGEVVEAKTLTDGTMQVVIKGEKLNDQSFEMIALNLAKDTPIIDAKDNSPLKAEDLRKGTKVYGFYGPMTTKSLPAIGQAMKIVVEQESLIQPK</sequence>
<dbReference type="SUPFAM" id="SSF55383">
    <property type="entry name" value="Copper amine oxidase, domain N"/>
    <property type="match status" value="1"/>
</dbReference>
<evidence type="ECO:0000256" key="1">
    <source>
        <dbReference type="SAM" id="SignalP"/>
    </source>
</evidence>
<organism evidence="3">
    <name type="scientific">Brevibacillus laterosporus</name>
    <name type="common">Bacillus laterosporus</name>
    <dbReference type="NCBI Taxonomy" id="1465"/>
    <lineage>
        <taxon>Bacteria</taxon>
        <taxon>Bacillati</taxon>
        <taxon>Bacillota</taxon>
        <taxon>Bacilli</taxon>
        <taxon>Bacillales</taxon>
        <taxon>Paenibacillaceae</taxon>
        <taxon>Brevibacillus</taxon>
    </lineage>
</organism>
<protein>
    <submittedName>
        <fullName evidence="3">Peptidase</fullName>
    </submittedName>
</protein>
<feature type="signal peptide" evidence="1">
    <location>
        <begin position="1"/>
        <end position="38"/>
    </location>
</feature>
<feature type="chain" id="PRO_5002513680" evidence="1">
    <location>
        <begin position="39"/>
        <end position="363"/>
    </location>
</feature>
<gene>
    <name evidence="3" type="ORF">EX87_03900</name>
</gene>
<dbReference type="InterPro" id="IPR036582">
    <property type="entry name" value="Mao_N_sf"/>
</dbReference>
<evidence type="ECO:0000313" key="3">
    <source>
        <dbReference type="EMBL" id="AKF92900.1"/>
    </source>
</evidence>